<dbReference type="InterPro" id="IPR046347">
    <property type="entry name" value="bZIP_sf"/>
</dbReference>
<dbReference type="OrthoDB" id="10632764at2759"/>
<dbReference type="AlphaFoldDB" id="A0A8H6RGE6"/>
<dbReference type="GO" id="GO:0090575">
    <property type="term" value="C:RNA polymerase II transcription regulator complex"/>
    <property type="evidence" value="ECO:0007669"/>
    <property type="project" value="TreeGrafter"/>
</dbReference>
<dbReference type="InterPro" id="IPR050936">
    <property type="entry name" value="AP-1-like"/>
</dbReference>
<feature type="compositionally biased region" description="Polar residues" evidence="3">
    <location>
        <begin position="71"/>
        <end position="83"/>
    </location>
</feature>
<evidence type="ECO:0000256" key="3">
    <source>
        <dbReference type="SAM" id="MobiDB-lite"/>
    </source>
</evidence>
<evidence type="ECO:0000313" key="5">
    <source>
        <dbReference type="EMBL" id="KAF7190601.1"/>
    </source>
</evidence>
<keyword evidence="6" id="KW-1185">Reference proteome</keyword>
<dbReference type="SUPFAM" id="SSF57959">
    <property type="entry name" value="Leucine zipper domain"/>
    <property type="match status" value="1"/>
</dbReference>
<dbReference type="GO" id="GO:0001228">
    <property type="term" value="F:DNA-binding transcription activator activity, RNA polymerase II-specific"/>
    <property type="evidence" value="ECO:0007669"/>
    <property type="project" value="TreeGrafter"/>
</dbReference>
<dbReference type="Proteomes" id="UP000660729">
    <property type="component" value="Unassembled WGS sequence"/>
</dbReference>
<evidence type="ECO:0000313" key="6">
    <source>
        <dbReference type="Proteomes" id="UP000660729"/>
    </source>
</evidence>
<dbReference type="PANTHER" id="PTHR40621">
    <property type="entry name" value="TRANSCRIPTION FACTOR KAPC-RELATED"/>
    <property type="match status" value="1"/>
</dbReference>
<evidence type="ECO:0000256" key="2">
    <source>
        <dbReference type="ARBA" id="ARBA00023242"/>
    </source>
</evidence>
<comment type="subcellular location">
    <subcellularLocation>
        <location evidence="1">Nucleus</location>
    </subcellularLocation>
</comment>
<dbReference type="PANTHER" id="PTHR40621:SF6">
    <property type="entry name" value="AP-1-LIKE TRANSCRIPTION FACTOR YAP1-RELATED"/>
    <property type="match status" value="1"/>
</dbReference>
<dbReference type="SMART" id="SM00338">
    <property type="entry name" value="BRLZ"/>
    <property type="match status" value="1"/>
</dbReference>
<feature type="domain" description="BZIP" evidence="4">
    <location>
        <begin position="110"/>
        <end position="125"/>
    </location>
</feature>
<evidence type="ECO:0000256" key="1">
    <source>
        <dbReference type="ARBA" id="ARBA00004123"/>
    </source>
</evidence>
<name>A0A8H6RGE6_9PEZI</name>
<sequence>MDTQPLEQTTASSFSDQADVFWPTWPPLFEDNIHLESNTLPLSSNMLSPTPIIHSSWSRESSSEESPEASTPDSGTALSSPRLMSTPSMPSESSPRLREVVNITDGRVLKRKAQNRAAQRAHRERQRDRVSGLHAKIQKMEERCRQLQARNRMFELAFQRFFKDGVALLSSRMADETAGFDPFDCALSQDAAALSLHAGGVDTGRELAVTTRVTSMTAPVE</sequence>
<protein>
    <recommendedName>
        <fullName evidence="4">BZIP domain-containing protein</fullName>
    </recommendedName>
</protein>
<feature type="region of interest" description="Disordered" evidence="3">
    <location>
        <begin position="111"/>
        <end position="133"/>
    </location>
</feature>
<feature type="region of interest" description="Disordered" evidence="3">
    <location>
        <begin position="53"/>
        <end position="96"/>
    </location>
</feature>
<organism evidence="5 6">
    <name type="scientific">Pseudocercospora fuligena</name>
    <dbReference type="NCBI Taxonomy" id="685502"/>
    <lineage>
        <taxon>Eukaryota</taxon>
        <taxon>Fungi</taxon>
        <taxon>Dikarya</taxon>
        <taxon>Ascomycota</taxon>
        <taxon>Pezizomycotina</taxon>
        <taxon>Dothideomycetes</taxon>
        <taxon>Dothideomycetidae</taxon>
        <taxon>Mycosphaerellales</taxon>
        <taxon>Mycosphaerellaceae</taxon>
        <taxon>Pseudocercospora</taxon>
    </lineage>
</organism>
<feature type="compositionally biased region" description="Low complexity" evidence="3">
    <location>
        <begin position="84"/>
        <end position="94"/>
    </location>
</feature>
<comment type="caution">
    <text evidence="5">The sequence shown here is derived from an EMBL/GenBank/DDBJ whole genome shotgun (WGS) entry which is preliminary data.</text>
</comment>
<keyword evidence="2" id="KW-0539">Nucleus</keyword>
<gene>
    <name evidence="5" type="ORF">HII31_07760</name>
</gene>
<dbReference type="EMBL" id="JABCIY010000168">
    <property type="protein sequence ID" value="KAF7190601.1"/>
    <property type="molecule type" value="Genomic_DNA"/>
</dbReference>
<accession>A0A8H6RGE6</accession>
<evidence type="ECO:0000259" key="4">
    <source>
        <dbReference type="PROSITE" id="PS00036"/>
    </source>
</evidence>
<dbReference type="PROSITE" id="PS00036">
    <property type="entry name" value="BZIP_BASIC"/>
    <property type="match status" value="1"/>
</dbReference>
<proteinExistence type="predicted"/>
<reference evidence="5" key="1">
    <citation type="submission" date="2020-04" db="EMBL/GenBank/DDBJ databases">
        <title>Draft genome resource of the tomato pathogen Pseudocercospora fuligena.</title>
        <authorList>
            <person name="Zaccaron A."/>
        </authorList>
    </citation>
    <scope>NUCLEOTIDE SEQUENCE</scope>
    <source>
        <strain evidence="5">PF001</strain>
    </source>
</reference>
<dbReference type="CDD" id="cd14688">
    <property type="entry name" value="bZIP_YAP"/>
    <property type="match status" value="1"/>
</dbReference>
<dbReference type="Gene3D" id="1.20.5.170">
    <property type="match status" value="1"/>
</dbReference>
<dbReference type="GO" id="GO:0000976">
    <property type="term" value="F:transcription cis-regulatory region binding"/>
    <property type="evidence" value="ECO:0007669"/>
    <property type="project" value="InterPro"/>
</dbReference>
<feature type="compositionally biased region" description="Basic residues" evidence="3">
    <location>
        <begin position="111"/>
        <end position="124"/>
    </location>
</feature>
<dbReference type="InterPro" id="IPR004827">
    <property type="entry name" value="bZIP"/>
</dbReference>